<dbReference type="Gene3D" id="3.30.1540.20">
    <property type="entry name" value="MutL, C-terminal domain, dimerisation subdomain"/>
    <property type="match status" value="1"/>
</dbReference>
<reference evidence="8 9" key="1">
    <citation type="submission" date="2023-02" db="EMBL/GenBank/DDBJ databases">
        <title>Dictyobacter halimunensis sp. nov., a new member of the class Ktedonobacteria from forest soil in a geothermal area.</title>
        <authorList>
            <person name="Rachmania M.K."/>
            <person name="Ningsih F."/>
            <person name="Sakai Y."/>
            <person name="Yabe S."/>
            <person name="Yokota A."/>
            <person name="Sjamsuridzal W."/>
        </authorList>
    </citation>
    <scope>NUCLEOTIDE SEQUENCE [LARGE SCALE GENOMIC DNA]</scope>
    <source>
        <strain evidence="8 9">S3.2.2.5</strain>
    </source>
</reference>
<dbReference type="Pfam" id="PF13589">
    <property type="entry name" value="HATPase_c_3"/>
    <property type="match status" value="1"/>
</dbReference>
<dbReference type="NCBIfam" id="TIGR00585">
    <property type="entry name" value="mutl"/>
    <property type="match status" value="1"/>
</dbReference>
<dbReference type="InterPro" id="IPR036890">
    <property type="entry name" value="HATPase_C_sf"/>
</dbReference>
<dbReference type="InterPro" id="IPR014790">
    <property type="entry name" value="MutL_C"/>
</dbReference>
<keyword evidence="2 4" id="KW-0227">DNA damage</keyword>
<feature type="domain" description="MutL C-terminal dimerisation" evidence="6">
    <location>
        <begin position="546"/>
        <end position="690"/>
    </location>
</feature>
<feature type="domain" description="DNA mismatch repair protein S5" evidence="7">
    <location>
        <begin position="208"/>
        <end position="331"/>
    </location>
</feature>
<evidence type="ECO:0000313" key="8">
    <source>
        <dbReference type="EMBL" id="GLV57791.1"/>
    </source>
</evidence>
<dbReference type="Gene3D" id="3.30.230.10">
    <property type="match status" value="1"/>
</dbReference>
<dbReference type="HAMAP" id="MF_00149">
    <property type="entry name" value="DNA_mis_repair"/>
    <property type="match status" value="1"/>
</dbReference>
<evidence type="ECO:0000259" key="6">
    <source>
        <dbReference type="SMART" id="SM00853"/>
    </source>
</evidence>
<dbReference type="InterPro" id="IPR020568">
    <property type="entry name" value="Ribosomal_Su5_D2-typ_SF"/>
</dbReference>
<feature type="region of interest" description="Disordered" evidence="5">
    <location>
        <begin position="488"/>
        <end position="528"/>
    </location>
</feature>
<evidence type="ECO:0000259" key="7">
    <source>
        <dbReference type="SMART" id="SM01340"/>
    </source>
</evidence>
<dbReference type="RefSeq" id="WP_338253833.1">
    <property type="nucleotide sequence ID" value="NZ_BSRI01000002.1"/>
</dbReference>
<evidence type="ECO:0000313" key="9">
    <source>
        <dbReference type="Proteomes" id="UP001344906"/>
    </source>
</evidence>
<dbReference type="InterPro" id="IPR042121">
    <property type="entry name" value="MutL_C_regsub"/>
</dbReference>
<dbReference type="InterPro" id="IPR038973">
    <property type="entry name" value="MutL/Mlh/Pms-like"/>
</dbReference>
<dbReference type="InterPro" id="IPR014762">
    <property type="entry name" value="DNA_mismatch_repair_CS"/>
</dbReference>
<dbReference type="CDD" id="cd00782">
    <property type="entry name" value="MutL_Trans"/>
    <property type="match status" value="1"/>
</dbReference>
<feature type="region of interest" description="Disordered" evidence="5">
    <location>
        <begin position="377"/>
        <end position="461"/>
    </location>
</feature>
<dbReference type="PROSITE" id="PS00058">
    <property type="entry name" value="DNA_MISMATCH_REPAIR_1"/>
    <property type="match status" value="1"/>
</dbReference>
<evidence type="ECO:0000256" key="4">
    <source>
        <dbReference type="HAMAP-Rule" id="MF_00149"/>
    </source>
</evidence>
<dbReference type="InterPro" id="IPR037198">
    <property type="entry name" value="MutL_C_sf"/>
</dbReference>
<dbReference type="PANTHER" id="PTHR10073:SF12">
    <property type="entry name" value="DNA MISMATCH REPAIR PROTEIN MLH1"/>
    <property type="match status" value="1"/>
</dbReference>
<dbReference type="PANTHER" id="PTHR10073">
    <property type="entry name" value="DNA MISMATCH REPAIR PROTEIN MLH, PMS, MUTL"/>
    <property type="match status" value="1"/>
</dbReference>
<organism evidence="8 9">
    <name type="scientific">Dictyobacter halimunensis</name>
    <dbReference type="NCBI Taxonomy" id="3026934"/>
    <lineage>
        <taxon>Bacteria</taxon>
        <taxon>Bacillati</taxon>
        <taxon>Chloroflexota</taxon>
        <taxon>Ktedonobacteria</taxon>
        <taxon>Ktedonobacterales</taxon>
        <taxon>Dictyobacteraceae</taxon>
        <taxon>Dictyobacter</taxon>
    </lineage>
</organism>
<keyword evidence="9" id="KW-1185">Reference proteome</keyword>
<dbReference type="SUPFAM" id="SSF118116">
    <property type="entry name" value="DNA mismatch repair protein MutL"/>
    <property type="match status" value="1"/>
</dbReference>
<evidence type="ECO:0000256" key="3">
    <source>
        <dbReference type="ARBA" id="ARBA00023204"/>
    </source>
</evidence>
<comment type="function">
    <text evidence="4">This protein is involved in the repair of mismatches in DNA. It is required for dam-dependent methyl-directed DNA mismatch repair. May act as a 'molecular matchmaker', a protein that promotes the formation of a stable complex between two or more DNA-binding proteins in an ATP-dependent manner without itself being part of a final effector complex.</text>
</comment>
<dbReference type="Pfam" id="PF01119">
    <property type="entry name" value="DNA_mis_repair"/>
    <property type="match status" value="1"/>
</dbReference>
<comment type="caution">
    <text evidence="8">The sequence shown here is derived from an EMBL/GenBank/DDBJ whole genome shotgun (WGS) entry which is preliminary data.</text>
</comment>
<dbReference type="SUPFAM" id="SSF55874">
    <property type="entry name" value="ATPase domain of HSP90 chaperone/DNA topoisomerase II/histidine kinase"/>
    <property type="match status" value="1"/>
</dbReference>
<keyword evidence="3 4" id="KW-0234">DNA repair</keyword>
<dbReference type="Pfam" id="PF08676">
    <property type="entry name" value="MutL_C"/>
    <property type="match status" value="1"/>
</dbReference>
<sequence>MPIRQLAPDVAAKIAAGEVVERPASVVKELIENSIDAGATQIRVDLTHGGLQLIRITDNGSGIPVDELPLALTRHATSKVADIDDLENIRSLGFRGEALASIAAVAEVSLVSRPRGSEQGAQISAQSGQISDATVAASPEGTTITVRNLFSAVPARLKFIKSRNTEVSHCHHLLEQYALAYPEIRFNVFSEGRQIFSTPGDGQLASVLVEVYGLQIAEQMVQVQGDEQPEDPAYPVITGYTSRPTAYKSNRQHISFFVNRRWVLSRMLTSAVEGAYHSLLLTGRHPIAVINIQIDPSVLDVNVHPAKTEIRFLKERRVYASILRAVRAALLEEPEMPHWDPKQEEVAPQRSFEARTIQQEREAVEKLALDIDEETGEVYESGGGQQPAPLPKAGGRHIPADNPWMTVTEEESGTRPPLLGRLWQSHIPSPERSKSESGRASVAPEPAIEESSEATTSDPAARDVAPEITEASGPALSPIEQMWLQRNGRQEEPVKTPAPSPVREPVQPVSPPQQVSMLAASTSSSTEPAIDVVDPHRTGHFPKVRVVGQVAQSYIVTEGEGGMYLIDQHAAHERILLERMVASLKARTPISQLLLTPIQLELSPNELEAIEDHQAQLEQIGFKLASDSHDGTLEVRAVPSVLVKQMNARSLHELLIELSSAESLGDTETWEERALANVACKAAIKANYFLTVSEMREMLEQLEQTRAPFSCCHGRPTMVHFGLNALARAFERR</sequence>
<name>A0ABQ6FXP8_9CHLR</name>
<dbReference type="EMBL" id="BSRI01000002">
    <property type="protein sequence ID" value="GLV57791.1"/>
    <property type="molecule type" value="Genomic_DNA"/>
</dbReference>
<dbReference type="CDD" id="cd16926">
    <property type="entry name" value="HATPase_MutL-MLH-PMS-like"/>
    <property type="match status" value="1"/>
</dbReference>
<dbReference type="Gene3D" id="3.30.565.10">
    <property type="entry name" value="Histidine kinase-like ATPase, C-terminal domain"/>
    <property type="match status" value="1"/>
</dbReference>
<comment type="similarity">
    <text evidence="1 4">Belongs to the DNA mismatch repair MutL/HexB family.</text>
</comment>
<dbReference type="InterPro" id="IPR042120">
    <property type="entry name" value="MutL_C_dimsub"/>
</dbReference>
<feature type="compositionally biased region" description="Low complexity" evidence="5">
    <location>
        <begin position="503"/>
        <end position="516"/>
    </location>
</feature>
<dbReference type="InterPro" id="IPR020667">
    <property type="entry name" value="DNA_mismatch_repair_MutL"/>
</dbReference>
<gene>
    <name evidence="4" type="primary">mutL</name>
    <name evidence="8" type="ORF">KDH_46260</name>
</gene>
<dbReference type="InterPro" id="IPR014721">
    <property type="entry name" value="Ribsml_uS5_D2-typ_fold_subgr"/>
</dbReference>
<protein>
    <recommendedName>
        <fullName evidence="4">DNA mismatch repair protein MutL</fullName>
    </recommendedName>
</protein>
<dbReference type="InterPro" id="IPR002099">
    <property type="entry name" value="MutL/Mlh/PMS"/>
</dbReference>
<accession>A0ABQ6FXP8</accession>
<dbReference type="Proteomes" id="UP001344906">
    <property type="component" value="Unassembled WGS sequence"/>
</dbReference>
<evidence type="ECO:0000256" key="5">
    <source>
        <dbReference type="SAM" id="MobiDB-lite"/>
    </source>
</evidence>
<evidence type="ECO:0000256" key="1">
    <source>
        <dbReference type="ARBA" id="ARBA00006082"/>
    </source>
</evidence>
<evidence type="ECO:0000256" key="2">
    <source>
        <dbReference type="ARBA" id="ARBA00022763"/>
    </source>
</evidence>
<dbReference type="SMART" id="SM00853">
    <property type="entry name" value="MutL_C"/>
    <property type="match status" value="1"/>
</dbReference>
<dbReference type="InterPro" id="IPR013507">
    <property type="entry name" value="DNA_mismatch_S5_2-like"/>
</dbReference>
<dbReference type="SUPFAM" id="SSF54211">
    <property type="entry name" value="Ribosomal protein S5 domain 2-like"/>
    <property type="match status" value="1"/>
</dbReference>
<proteinExistence type="inferred from homology"/>
<dbReference type="Gene3D" id="3.30.1370.100">
    <property type="entry name" value="MutL, C-terminal domain, regulatory subdomain"/>
    <property type="match status" value="1"/>
</dbReference>
<dbReference type="SMART" id="SM01340">
    <property type="entry name" value="DNA_mis_repair"/>
    <property type="match status" value="1"/>
</dbReference>